<keyword evidence="4" id="KW-1185">Reference proteome</keyword>
<feature type="transmembrane region" description="Helical" evidence="2">
    <location>
        <begin position="144"/>
        <end position="170"/>
    </location>
</feature>
<evidence type="ECO:0000313" key="3">
    <source>
        <dbReference type="EMBL" id="TWU30962.1"/>
    </source>
</evidence>
<evidence type="ECO:0000256" key="2">
    <source>
        <dbReference type="SAM" id="Phobius"/>
    </source>
</evidence>
<dbReference type="OrthoDB" id="290574at2"/>
<feature type="transmembrane region" description="Helical" evidence="2">
    <location>
        <begin position="34"/>
        <end position="57"/>
    </location>
</feature>
<dbReference type="Proteomes" id="UP000319143">
    <property type="component" value="Unassembled WGS sequence"/>
</dbReference>
<keyword evidence="2" id="KW-1133">Transmembrane helix</keyword>
<proteinExistence type="predicted"/>
<comment type="caution">
    <text evidence="3">The sequence shown here is derived from an EMBL/GenBank/DDBJ whole genome shotgun (WGS) entry which is preliminary data.</text>
</comment>
<protein>
    <submittedName>
        <fullName evidence="3">Uncharacterized protein</fullName>
    </submittedName>
</protein>
<sequence>MERFCKENQAQNVPRTGDPSHPSGGRVRNVQTGCVYVIALRNVLACWILAVGMGALTTGIVAPDRLPSFLILSIFSGMIAISSLLPGLGLGVAKEAISRGQRDVNKKVDSQVEPGQAALAPLTPSELDEVAQRRIEQGAEFGRFLFAWAAAMMFRLVGTVALFLFCRYQLAEPEGWLALIVLGWYIYLTTIEVSTLARAMNFRS</sequence>
<feature type="region of interest" description="Disordered" evidence="1">
    <location>
        <begin position="1"/>
        <end position="25"/>
    </location>
</feature>
<evidence type="ECO:0000313" key="4">
    <source>
        <dbReference type="Proteomes" id="UP000319143"/>
    </source>
</evidence>
<dbReference type="EMBL" id="SJPV01000019">
    <property type="protein sequence ID" value="TWU30962.1"/>
    <property type="molecule type" value="Genomic_DNA"/>
</dbReference>
<evidence type="ECO:0000256" key="1">
    <source>
        <dbReference type="SAM" id="MobiDB-lite"/>
    </source>
</evidence>
<dbReference type="RefSeq" id="WP_146531124.1">
    <property type="nucleotide sequence ID" value="NZ_SJPV01000019.1"/>
</dbReference>
<feature type="transmembrane region" description="Helical" evidence="2">
    <location>
        <begin position="176"/>
        <end position="197"/>
    </location>
</feature>
<dbReference type="AlphaFoldDB" id="A0A5C6D206"/>
<accession>A0A5C6D206</accession>
<name>A0A5C6D206_9BACT</name>
<reference evidence="3 4" key="1">
    <citation type="submission" date="2019-02" db="EMBL/GenBank/DDBJ databases">
        <title>Deep-cultivation of Planctomycetes and their phenomic and genomic characterization uncovers novel biology.</title>
        <authorList>
            <person name="Wiegand S."/>
            <person name="Jogler M."/>
            <person name="Boedeker C."/>
            <person name="Pinto D."/>
            <person name="Vollmers J."/>
            <person name="Rivas-Marin E."/>
            <person name="Kohn T."/>
            <person name="Peeters S.H."/>
            <person name="Heuer A."/>
            <person name="Rast P."/>
            <person name="Oberbeckmann S."/>
            <person name="Bunk B."/>
            <person name="Jeske O."/>
            <person name="Meyerdierks A."/>
            <person name="Storesund J.E."/>
            <person name="Kallscheuer N."/>
            <person name="Luecker S."/>
            <person name="Lage O.M."/>
            <person name="Pohl T."/>
            <person name="Merkel B.J."/>
            <person name="Hornburger P."/>
            <person name="Mueller R.-W."/>
            <person name="Bruemmer F."/>
            <person name="Labrenz M."/>
            <person name="Spormann A.M."/>
            <person name="Op Den Camp H."/>
            <person name="Overmann J."/>
            <person name="Amann R."/>
            <person name="Jetten M.S.M."/>
            <person name="Mascher T."/>
            <person name="Medema M.H."/>
            <person name="Devos D.P."/>
            <person name="Kaster A.-K."/>
            <person name="Ovreas L."/>
            <person name="Rohde M."/>
            <person name="Galperin M.Y."/>
            <person name="Jogler C."/>
        </authorList>
    </citation>
    <scope>NUCLEOTIDE SEQUENCE [LARGE SCALE GENOMIC DNA]</scope>
    <source>
        <strain evidence="3 4">Poly41</strain>
    </source>
</reference>
<gene>
    <name evidence="3" type="ORF">Poly41_64310</name>
</gene>
<organism evidence="3 4">
    <name type="scientific">Novipirellula artificiosorum</name>
    <dbReference type="NCBI Taxonomy" id="2528016"/>
    <lineage>
        <taxon>Bacteria</taxon>
        <taxon>Pseudomonadati</taxon>
        <taxon>Planctomycetota</taxon>
        <taxon>Planctomycetia</taxon>
        <taxon>Pirellulales</taxon>
        <taxon>Pirellulaceae</taxon>
        <taxon>Novipirellula</taxon>
    </lineage>
</organism>
<feature type="transmembrane region" description="Helical" evidence="2">
    <location>
        <begin position="69"/>
        <end position="93"/>
    </location>
</feature>
<keyword evidence="2" id="KW-0812">Transmembrane</keyword>
<keyword evidence="2" id="KW-0472">Membrane</keyword>